<keyword evidence="2" id="KW-1185">Reference proteome</keyword>
<dbReference type="Proteomes" id="UP001472677">
    <property type="component" value="Unassembled WGS sequence"/>
</dbReference>
<reference evidence="1 2" key="1">
    <citation type="journal article" date="2024" name="G3 (Bethesda)">
        <title>Genome assembly of Hibiscus sabdariffa L. provides insights into metabolisms of medicinal natural products.</title>
        <authorList>
            <person name="Kim T."/>
        </authorList>
    </citation>
    <scope>NUCLEOTIDE SEQUENCE [LARGE SCALE GENOMIC DNA]</scope>
    <source>
        <strain evidence="1">TK-2024</strain>
        <tissue evidence="1">Old leaves</tissue>
    </source>
</reference>
<dbReference type="Gene3D" id="1.25.40.10">
    <property type="entry name" value="Tetratricopeptide repeat domain"/>
    <property type="match status" value="1"/>
</dbReference>
<protein>
    <submittedName>
        <fullName evidence="1">Uncharacterized protein</fullName>
    </submittedName>
</protein>
<dbReference type="InterPro" id="IPR027523">
    <property type="entry name" value="CLU_prot"/>
</dbReference>
<accession>A0ABR2FZ66</accession>
<evidence type="ECO:0000313" key="1">
    <source>
        <dbReference type="EMBL" id="KAK8589571.1"/>
    </source>
</evidence>
<sequence>MESIYTYLGSLIGRKSNICPRTPHVLQSYRADVLDINEREIGLDHPNTIKSYGDLSVFYYRLQHMEMALKEIGLDHPNTIKSYGDLSVFYYQLQHMEMALK</sequence>
<comment type="caution">
    <text evidence="1">The sequence shown here is derived from an EMBL/GenBank/DDBJ whole genome shotgun (WGS) entry which is preliminary data.</text>
</comment>
<dbReference type="EMBL" id="JBBPBM010000004">
    <property type="protein sequence ID" value="KAK8589571.1"/>
    <property type="molecule type" value="Genomic_DNA"/>
</dbReference>
<gene>
    <name evidence="1" type="ORF">V6N12_023965</name>
</gene>
<dbReference type="PANTHER" id="PTHR12601">
    <property type="entry name" value="EUKARYOTIC TRANSLATION INITIATION FACTOR 3 SUBUNIT EIF-3"/>
    <property type="match status" value="1"/>
</dbReference>
<proteinExistence type="predicted"/>
<dbReference type="PANTHER" id="PTHR12601:SF45">
    <property type="entry name" value="PROTEIN REDUCED CHLOROPLAST COVERAGE 3"/>
    <property type="match status" value="1"/>
</dbReference>
<organism evidence="1 2">
    <name type="scientific">Hibiscus sabdariffa</name>
    <name type="common">roselle</name>
    <dbReference type="NCBI Taxonomy" id="183260"/>
    <lineage>
        <taxon>Eukaryota</taxon>
        <taxon>Viridiplantae</taxon>
        <taxon>Streptophyta</taxon>
        <taxon>Embryophyta</taxon>
        <taxon>Tracheophyta</taxon>
        <taxon>Spermatophyta</taxon>
        <taxon>Magnoliopsida</taxon>
        <taxon>eudicotyledons</taxon>
        <taxon>Gunneridae</taxon>
        <taxon>Pentapetalae</taxon>
        <taxon>rosids</taxon>
        <taxon>malvids</taxon>
        <taxon>Malvales</taxon>
        <taxon>Malvaceae</taxon>
        <taxon>Malvoideae</taxon>
        <taxon>Hibiscus</taxon>
    </lineage>
</organism>
<evidence type="ECO:0000313" key="2">
    <source>
        <dbReference type="Proteomes" id="UP001472677"/>
    </source>
</evidence>
<dbReference type="InterPro" id="IPR011990">
    <property type="entry name" value="TPR-like_helical_dom_sf"/>
</dbReference>
<name>A0ABR2FZ66_9ROSI</name>